<sequence length="170" mass="19623">MTGCKLLERRFAYTCILFDLILFKYAFAGEVCTYTYMDTNTRERFANRYCTTGCCGSYGGFICCMRNTYYKYLRDERRQPAGTNVSIEAVAAIVTGSVVGLLVFIGIGVVLYIEYTRRIICVKRKKAPVLEDTNSTKKLLVKENQIKRILVVERNKDEINRNKYIETHDL</sequence>
<keyword evidence="1" id="KW-0472">Membrane</keyword>
<evidence type="ECO:0000313" key="3">
    <source>
        <dbReference type="Proteomes" id="UP000596742"/>
    </source>
</evidence>
<keyword evidence="1" id="KW-1133">Transmembrane helix</keyword>
<keyword evidence="1" id="KW-0812">Transmembrane</keyword>
<protein>
    <submittedName>
        <fullName evidence="2">Uncharacterized protein</fullName>
    </submittedName>
</protein>
<proteinExistence type="predicted"/>
<evidence type="ECO:0000256" key="1">
    <source>
        <dbReference type="SAM" id="Phobius"/>
    </source>
</evidence>
<dbReference type="AlphaFoldDB" id="A0A8B6DSV7"/>
<dbReference type="Proteomes" id="UP000596742">
    <property type="component" value="Unassembled WGS sequence"/>
</dbReference>
<dbReference type="EMBL" id="UYJE01003894">
    <property type="protein sequence ID" value="VDI23231.1"/>
    <property type="molecule type" value="Genomic_DNA"/>
</dbReference>
<reference evidence="2" key="1">
    <citation type="submission" date="2018-11" db="EMBL/GenBank/DDBJ databases">
        <authorList>
            <person name="Alioto T."/>
            <person name="Alioto T."/>
        </authorList>
    </citation>
    <scope>NUCLEOTIDE SEQUENCE</scope>
</reference>
<organism evidence="2 3">
    <name type="scientific">Mytilus galloprovincialis</name>
    <name type="common">Mediterranean mussel</name>
    <dbReference type="NCBI Taxonomy" id="29158"/>
    <lineage>
        <taxon>Eukaryota</taxon>
        <taxon>Metazoa</taxon>
        <taxon>Spiralia</taxon>
        <taxon>Lophotrochozoa</taxon>
        <taxon>Mollusca</taxon>
        <taxon>Bivalvia</taxon>
        <taxon>Autobranchia</taxon>
        <taxon>Pteriomorphia</taxon>
        <taxon>Mytilida</taxon>
        <taxon>Mytiloidea</taxon>
        <taxon>Mytilidae</taxon>
        <taxon>Mytilinae</taxon>
        <taxon>Mytilus</taxon>
    </lineage>
</organism>
<gene>
    <name evidence="2" type="ORF">MGAL_10B090306</name>
</gene>
<comment type="caution">
    <text evidence="2">The sequence shown here is derived from an EMBL/GenBank/DDBJ whole genome shotgun (WGS) entry which is preliminary data.</text>
</comment>
<evidence type="ECO:0000313" key="2">
    <source>
        <dbReference type="EMBL" id="VDI23231.1"/>
    </source>
</evidence>
<keyword evidence="3" id="KW-1185">Reference proteome</keyword>
<accession>A0A8B6DSV7</accession>
<feature type="transmembrane region" description="Helical" evidence="1">
    <location>
        <begin position="89"/>
        <end position="115"/>
    </location>
</feature>
<name>A0A8B6DSV7_MYTGA</name>